<proteinExistence type="predicted"/>
<accession>A0A1I4TN24</accession>
<organism evidence="2 3">
    <name type="scientific">Nitrosomonas nitrosa</name>
    <dbReference type="NCBI Taxonomy" id="52442"/>
    <lineage>
        <taxon>Bacteria</taxon>
        <taxon>Pseudomonadati</taxon>
        <taxon>Pseudomonadota</taxon>
        <taxon>Betaproteobacteria</taxon>
        <taxon>Nitrosomonadales</taxon>
        <taxon>Nitrosomonadaceae</taxon>
        <taxon>Nitrosomonas</taxon>
    </lineage>
</organism>
<keyword evidence="1" id="KW-0812">Transmembrane</keyword>
<gene>
    <name evidence="2" type="ORF">SAMN05421880_13314</name>
</gene>
<keyword evidence="1" id="KW-1133">Transmembrane helix</keyword>
<sequence length="289" mass="32701">MSKSKASIIRKIRTVKTLNRQQRLVLFVGAGISIGCGLPSWDALTQAVVKRIWKKDQISVGLINGHSNIQAARYARKKAGIEFNQVVRDCLYNSEYCISNTVHAIAKSGISNICTFNFDDLIEDAFLQNAIEPNVAILGQAFKASYDEPTILHPHGLLERNASKNELTNLKIIFSEDDYNALYSDPYSWANLAQLSLLISHSALFIGISLTDPNLRRLIDVSRKNGFNNQHFAVFRNPLSGASKKEKPYFRKVRYMRELDLMELGITPWFVDDYENIEEILDEISIPFA</sequence>
<feature type="transmembrane region" description="Helical" evidence="1">
    <location>
        <begin position="21"/>
        <end position="41"/>
    </location>
</feature>
<evidence type="ECO:0000256" key="1">
    <source>
        <dbReference type="SAM" id="Phobius"/>
    </source>
</evidence>
<dbReference type="RefSeq" id="WP_090671698.1">
    <property type="nucleotide sequence ID" value="NZ_FOUF01000033.1"/>
</dbReference>
<protein>
    <submittedName>
        <fullName evidence="2">SIR2-like domain-containing protein</fullName>
    </submittedName>
</protein>
<dbReference type="Gene3D" id="3.40.50.1220">
    <property type="entry name" value="TPP-binding domain"/>
    <property type="match status" value="1"/>
</dbReference>
<dbReference type="EMBL" id="FOUF01000033">
    <property type="protein sequence ID" value="SFM77937.1"/>
    <property type="molecule type" value="Genomic_DNA"/>
</dbReference>
<keyword evidence="1" id="KW-0472">Membrane</keyword>
<keyword evidence="3" id="KW-1185">Reference proteome</keyword>
<dbReference type="AlphaFoldDB" id="A0A1I4TN24"/>
<dbReference type="Proteomes" id="UP000199561">
    <property type="component" value="Unassembled WGS sequence"/>
</dbReference>
<evidence type="ECO:0000313" key="3">
    <source>
        <dbReference type="Proteomes" id="UP000199561"/>
    </source>
</evidence>
<dbReference type="SUPFAM" id="SSF52467">
    <property type="entry name" value="DHS-like NAD/FAD-binding domain"/>
    <property type="match status" value="1"/>
</dbReference>
<dbReference type="InterPro" id="IPR029035">
    <property type="entry name" value="DHS-like_NAD/FAD-binding_dom"/>
</dbReference>
<reference evidence="2 3" key="1">
    <citation type="submission" date="2016-10" db="EMBL/GenBank/DDBJ databases">
        <authorList>
            <person name="de Groot N.N."/>
        </authorList>
    </citation>
    <scope>NUCLEOTIDE SEQUENCE [LARGE SCALE GENOMIC DNA]</scope>
    <source>
        <strain evidence="2 3">Nm146</strain>
    </source>
</reference>
<evidence type="ECO:0000313" key="2">
    <source>
        <dbReference type="EMBL" id="SFM77937.1"/>
    </source>
</evidence>
<dbReference type="Pfam" id="PF13289">
    <property type="entry name" value="SIR2_2"/>
    <property type="match status" value="1"/>
</dbReference>
<name>A0A1I4TN24_9PROT</name>